<sequence length="224" mass="24100">MNIGSLVVGIVIIIRNPMFGITTAAKFVGWKNTTKRRVLIHVGCQHRGAVDDDDEDDEGKHAVKKQFGTTGVGDDDDGVNTTCAIEFVGSGDVDEKETRGVPEEVVPIHSPPKQVALLRSSACSSSSLHSERVVCEVHTPTPSQPSDPTSPLPHTIHIVPPPVDADGRLIDISRISILPFSIFKIHFPVISPSEPCAADVGFAVGELDDSVHHEHTASELLYYS</sequence>
<gene>
    <name evidence="1" type="ORF">BLNAU_10917</name>
</gene>
<dbReference type="EMBL" id="JARBJD010000082">
    <property type="protein sequence ID" value="KAK2954100.1"/>
    <property type="molecule type" value="Genomic_DNA"/>
</dbReference>
<evidence type="ECO:0000313" key="2">
    <source>
        <dbReference type="Proteomes" id="UP001281761"/>
    </source>
</evidence>
<dbReference type="Proteomes" id="UP001281761">
    <property type="component" value="Unassembled WGS sequence"/>
</dbReference>
<comment type="caution">
    <text evidence="1">The sequence shown here is derived from an EMBL/GenBank/DDBJ whole genome shotgun (WGS) entry which is preliminary data.</text>
</comment>
<name>A0ABQ9XSX9_9EUKA</name>
<evidence type="ECO:0000313" key="1">
    <source>
        <dbReference type="EMBL" id="KAK2954100.1"/>
    </source>
</evidence>
<accession>A0ABQ9XSX9</accession>
<reference evidence="1 2" key="1">
    <citation type="journal article" date="2022" name="bioRxiv">
        <title>Genomics of Preaxostyla Flagellates Illuminates Evolutionary Transitions and the Path Towards Mitochondrial Loss.</title>
        <authorList>
            <person name="Novak L.V.F."/>
            <person name="Treitli S.C."/>
            <person name="Pyrih J."/>
            <person name="Halakuc P."/>
            <person name="Pipaliya S.V."/>
            <person name="Vacek V."/>
            <person name="Brzon O."/>
            <person name="Soukal P."/>
            <person name="Eme L."/>
            <person name="Dacks J.B."/>
            <person name="Karnkowska A."/>
            <person name="Elias M."/>
            <person name="Hampl V."/>
        </authorList>
    </citation>
    <scope>NUCLEOTIDE SEQUENCE [LARGE SCALE GENOMIC DNA]</scope>
    <source>
        <strain evidence="1">NAU3</strain>
        <tissue evidence="1">Gut</tissue>
    </source>
</reference>
<proteinExistence type="predicted"/>
<organism evidence="1 2">
    <name type="scientific">Blattamonas nauphoetae</name>
    <dbReference type="NCBI Taxonomy" id="2049346"/>
    <lineage>
        <taxon>Eukaryota</taxon>
        <taxon>Metamonada</taxon>
        <taxon>Preaxostyla</taxon>
        <taxon>Oxymonadida</taxon>
        <taxon>Blattamonas</taxon>
    </lineage>
</organism>
<protein>
    <submittedName>
        <fullName evidence="1">Uncharacterized protein</fullName>
    </submittedName>
</protein>
<keyword evidence="2" id="KW-1185">Reference proteome</keyword>